<name>A0ABR7D512_9BACT</name>
<gene>
    <name evidence="7" type="ORF">H8S64_17260</name>
</gene>
<dbReference type="PROSITE" id="PS00194">
    <property type="entry name" value="THIOREDOXIN_1"/>
    <property type="match status" value="1"/>
</dbReference>
<keyword evidence="3" id="KW-1015">Disulfide bond</keyword>
<dbReference type="InterPro" id="IPR017937">
    <property type="entry name" value="Thioredoxin_CS"/>
</dbReference>
<evidence type="ECO:0000313" key="8">
    <source>
        <dbReference type="Proteomes" id="UP000646484"/>
    </source>
</evidence>
<keyword evidence="5" id="KW-0732">Signal</keyword>
<dbReference type="InterPro" id="IPR036249">
    <property type="entry name" value="Thioredoxin-like_sf"/>
</dbReference>
<dbReference type="RefSeq" id="WP_186977694.1">
    <property type="nucleotide sequence ID" value="NZ_JACOOH010000008.1"/>
</dbReference>
<dbReference type="PROSITE" id="PS51352">
    <property type="entry name" value="THIOREDOXIN_2"/>
    <property type="match status" value="1"/>
</dbReference>
<dbReference type="SUPFAM" id="SSF52833">
    <property type="entry name" value="Thioredoxin-like"/>
    <property type="match status" value="1"/>
</dbReference>
<dbReference type="EMBL" id="JACOOH010000008">
    <property type="protein sequence ID" value="MBC5622842.1"/>
    <property type="molecule type" value="Genomic_DNA"/>
</dbReference>
<dbReference type="CDD" id="cd02966">
    <property type="entry name" value="TlpA_like_family"/>
    <property type="match status" value="1"/>
</dbReference>
<protein>
    <submittedName>
        <fullName evidence="7">TlpA family protein disulfide reductase</fullName>
    </submittedName>
</protein>
<evidence type="ECO:0000256" key="5">
    <source>
        <dbReference type="SAM" id="SignalP"/>
    </source>
</evidence>
<dbReference type="PANTHER" id="PTHR42852:SF6">
    <property type="entry name" value="THIOL:DISULFIDE INTERCHANGE PROTEIN DSBE"/>
    <property type="match status" value="1"/>
</dbReference>
<feature type="signal peptide" evidence="5">
    <location>
        <begin position="1"/>
        <end position="26"/>
    </location>
</feature>
<evidence type="ECO:0000313" key="7">
    <source>
        <dbReference type="EMBL" id="MBC5622842.1"/>
    </source>
</evidence>
<keyword evidence="4" id="KW-0676">Redox-active center</keyword>
<dbReference type="Pfam" id="PF00578">
    <property type="entry name" value="AhpC-TSA"/>
    <property type="match status" value="1"/>
</dbReference>
<dbReference type="Gene3D" id="3.40.30.10">
    <property type="entry name" value="Glutaredoxin"/>
    <property type="match status" value="1"/>
</dbReference>
<evidence type="ECO:0000256" key="1">
    <source>
        <dbReference type="ARBA" id="ARBA00004196"/>
    </source>
</evidence>
<evidence type="ECO:0000259" key="6">
    <source>
        <dbReference type="PROSITE" id="PS51352"/>
    </source>
</evidence>
<dbReference type="InterPro" id="IPR013766">
    <property type="entry name" value="Thioredoxin_domain"/>
</dbReference>
<organism evidence="7 8">
    <name type="scientific">Butyricimonas hominis</name>
    <dbReference type="NCBI Taxonomy" id="2763032"/>
    <lineage>
        <taxon>Bacteria</taxon>
        <taxon>Pseudomonadati</taxon>
        <taxon>Bacteroidota</taxon>
        <taxon>Bacteroidia</taxon>
        <taxon>Bacteroidales</taxon>
        <taxon>Odoribacteraceae</taxon>
        <taxon>Butyricimonas</taxon>
    </lineage>
</organism>
<keyword evidence="2" id="KW-0201">Cytochrome c-type biogenesis</keyword>
<dbReference type="PANTHER" id="PTHR42852">
    <property type="entry name" value="THIOL:DISULFIDE INTERCHANGE PROTEIN DSBE"/>
    <property type="match status" value="1"/>
</dbReference>
<proteinExistence type="predicted"/>
<reference evidence="7 8" key="1">
    <citation type="submission" date="2020-08" db="EMBL/GenBank/DDBJ databases">
        <title>Genome public.</title>
        <authorList>
            <person name="Liu C."/>
            <person name="Sun Q."/>
        </authorList>
    </citation>
    <scope>NUCLEOTIDE SEQUENCE [LARGE SCALE GENOMIC DNA]</scope>
    <source>
        <strain evidence="7 8">NSJ-56</strain>
    </source>
</reference>
<evidence type="ECO:0000256" key="4">
    <source>
        <dbReference type="ARBA" id="ARBA00023284"/>
    </source>
</evidence>
<dbReference type="Proteomes" id="UP000646484">
    <property type="component" value="Unassembled WGS sequence"/>
</dbReference>
<sequence length="174" mass="20049">MLMKKILLLAVYLLTLGSLTGLKAQAKETLVKVGDDVPEFVVEMFDGKKIDIKDLKGKIVLINFWATWCPPCQEELKRVQKEIIDKFKGKDFVFLAISREETKEQVAKFREKNGYTFPMGLDPERKIFEKFATASIPRNFLVDKKGKIVAIEIGYSEKSFNELIKKIEKLLEKE</sequence>
<evidence type="ECO:0000256" key="2">
    <source>
        <dbReference type="ARBA" id="ARBA00022748"/>
    </source>
</evidence>
<dbReference type="InterPro" id="IPR050553">
    <property type="entry name" value="Thioredoxin_ResA/DsbE_sf"/>
</dbReference>
<comment type="subcellular location">
    <subcellularLocation>
        <location evidence="1">Cell envelope</location>
    </subcellularLocation>
</comment>
<keyword evidence="8" id="KW-1185">Reference proteome</keyword>
<accession>A0ABR7D512</accession>
<dbReference type="InterPro" id="IPR000866">
    <property type="entry name" value="AhpC/TSA"/>
</dbReference>
<feature type="chain" id="PRO_5046814534" evidence="5">
    <location>
        <begin position="27"/>
        <end position="174"/>
    </location>
</feature>
<comment type="caution">
    <text evidence="7">The sequence shown here is derived from an EMBL/GenBank/DDBJ whole genome shotgun (WGS) entry which is preliminary data.</text>
</comment>
<feature type="domain" description="Thioredoxin" evidence="6">
    <location>
        <begin position="31"/>
        <end position="172"/>
    </location>
</feature>
<evidence type="ECO:0000256" key="3">
    <source>
        <dbReference type="ARBA" id="ARBA00023157"/>
    </source>
</evidence>